<organism evidence="2 3">
    <name type="scientific">Isoalcanivorax beigongshangi</name>
    <dbReference type="NCBI Taxonomy" id="3238810"/>
    <lineage>
        <taxon>Bacteria</taxon>
        <taxon>Pseudomonadati</taxon>
        <taxon>Pseudomonadota</taxon>
        <taxon>Gammaproteobacteria</taxon>
        <taxon>Oceanospirillales</taxon>
        <taxon>Alcanivoracaceae</taxon>
        <taxon>Isoalcanivorax</taxon>
    </lineage>
</organism>
<dbReference type="RefSeq" id="WP_369455240.1">
    <property type="nucleotide sequence ID" value="NZ_JBGCUO010000001.1"/>
</dbReference>
<sequence length="424" mass="45637">MLRDYPGVRRQAVLLLCLLGLHASGHASISLQAMPDEELADVSGAGLAFGFDDFSLRMAPTSYVELLGSAPTPQAAAVGWKRGDARYYGLSMTSGGSQGSSWFNDQCAGSGVECPLGKDASGGYGVTAFASVYDPFVLRVYQYAGYDYQGVWHDATSADDPTVFEFIGPSRTDPWRWAFWGELEVDRGGANADLLQSQTIIYGSPVTLGKQWAGGDNYIDVERKPAILRLLRTANSADPTLGLTYQSALSGDFRFSVAQQPDSPNALHEVPNFQINEGMYFRNVDAFLPLGTLNYQAITFSGISEYAADATPLSQPQQNGNFVIELTRIPNIPAVYNHFYCGAGPGDGNCALDAKGAVANPNPDTHGYVRWGTWDPAQMPLASSTDNGIYFQRANGDVTNLGVSRIEGMTIHHLKITTLGAAPQ</sequence>
<evidence type="ECO:0000256" key="1">
    <source>
        <dbReference type="SAM" id="SignalP"/>
    </source>
</evidence>
<dbReference type="Proteomes" id="UP001562065">
    <property type="component" value="Unassembled WGS sequence"/>
</dbReference>
<dbReference type="EMBL" id="JBGCUO010000001">
    <property type="protein sequence ID" value="MEY1661995.1"/>
    <property type="molecule type" value="Genomic_DNA"/>
</dbReference>
<feature type="signal peptide" evidence="1">
    <location>
        <begin position="1"/>
        <end position="27"/>
    </location>
</feature>
<feature type="chain" id="PRO_5045532859" evidence="1">
    <location>
        <begin position="28"/>
        <end position="424"/>
    </location>
</feature>
<evidence type="ECO:0000313" key="2">
    <source>
        <dbReference type="EMBL" id="MEY1661995.1"/>
    </source>
</evidence>
<gene>
    <name evidence="2" type="ORF">AB5I84_07515</name>
</gene>
<keyword evidence="1" id="KW-0732">Signal</keyword>
<protein>
    <submittedName>
        <fullName evidence="2">Uncharacterized protein</fullName>
    </submittedName>
</protein>
<accession>A0ABV4AJZ2</accession>
<comment type="caution">
    <text evidence="2">The sequence shown here is derived from an EMBL/GenBank/DDBJ whole genome shotgun (WGS) entry which is preliminary data.</text>
</comment>
<reference evidence="2 3" key="1">
    <citation type="submission" date="2024-07" db="EMBL/GenBank/DDBJ databases">
        <authorList>
            <person name="Ren Q."/>
        </authorList>
    </citation>
    <scope>NUCLEOTIDE SEQUENCE [LARGE SCALE GENOMIC DNA]</scope>
    <source>
        <strain evidence="2 3">REN37</strain>
    </source>
</reference>
<evidence type="ECO:0000313" key="3">
    <source>
        <dbReference type="Proteomes" id="UP001562065"/>
    </source>
</evidence>
<keyword evidence="3" id="KW-1185">Reference proteome</keyword>
<name>A0ABV4AJZ2_9GAMM</name>
<proteinExistence type="predicted"/>